<dbReference type="SUPFAM" id="SSF54197">
    <property type="entry name" value="HIT-like"/>
    <property type="match status" value="1"/>
</dbReference>
<dbReference type="AlphaFoldDB" id="A0A8S1CMQ9"/>
<evidence type="ECO:0000256" key="4">
    <source>
        <dbReference type="ARBA" id="ARBA00025764"/>
    </source>
</evidence>
<dbReference type="PRINTS" id="PR00332">
    <property type="entry name" value="HISTRIAD"/>
</dbReference>
<feature type="active site" description="Tele-AMP-histidine intermediate" evidence="7">
    <location>
        <position position="160"/>
    </location>
</feature>
<dbReference type="Proteomes" id="UP000494165">
    <property type="component" value="Unassembled WGS sequence"/>
</dbReference>
<dbReference type="GO" id="GO:0016787">
    <property type="term" value="F:hydrolase activity"/>
    <property type="evidence" value="ECO:0007669"/>
    <property type="project" value="UniProtKB-KW"/>
</dbReference>
<evidence type="ECO:0000256" key="1">
    <source>
        <dbReference type="ARBA" id="ARBA00022741"/>
    </source>
</evidence>
<dbReference type="Gene3D" id="3.30.428.10">
    <property type="entry name" value="HIT-like"/>
    <property type="match status" value="1"/>
</dbReference>
<evidence type="ECO:0000256" key="9">
    <source>
        <dbReference type="PROSITE-ProRule" id="PRU00464"/>
    </source>
</evidence>
<evidence type="ECO:0000256" key="6">
    <source>
        <dbReference type="ARBA" id="ARBA00042361"/>
    </source>
</evidence>
<evidence type="ECO:0000256" key="7">
    <source>
        <dbReference type="PIRSR" id="PIRSR601310-1"/>
    </source>
</evidence>
<evidence type="ECO:0000259" key="10">
    <source>
        <dbReference type="PROSITE" id="PS51084"/>
    </source>
</evidence>
<comment type="similarity">
    <text evidence="4">Belongs to the HINT family.</text>
</comment>
<evidence type="ECO:0000256" key="8">
    <source>
        <dbReference type="PIRSR" id="PIRSR601310-3"/>
    </source>
</evidence>
<comment type="catalytic activity">
    <reaction evidence="3">
        <text>adenosine 5'-phosphoramidate + H2O = NH4(+) + AMP</text>
        <dbReference type="Rhea" id="RHEA:67916"/>
        <dbReference type="ChEBI" id="CHEBI:15377"/>
        <dbReference type="ChEBI" id="CHEBI:28938"/>
        <dbReference type="ChEBI" id="CHEBI:57890"/>
        <dbReference type="ChEBI" id="CHEBI:456215"/>
    </reaction>
</comment>
<sequence length="199" mass="22909">MKPVRGVGNLAPASYASLGESSRPFFPPAPRPFRPPIANEFDELDHKLPDHSHRRPSFSPDPRDWCIFCRICDLKEPNVILYQDQDCVVFNDHRPVAPNHFLVVTRHHIPNVRSLIKSDIPIIQMLWSIGQRELEKRGANLVDARLGFHKPPRNSVNHLHMHVISPASTLSRGEKKRFGLDTWYFVSVEKVLKFLENLD</sequence>
<evidence type="ECO:0000256" key="3">
    <source>
        <dbReference type="ARBA" id="ARBA00024472"/>
    </source>
</evidence>
<organism evidence="11 12">
    <name type="scientific">Cloeon dipterum</name>
    <dbReference type="NCBI Taxonomy" id="197152"/>
    <lineage>
        <taxon>Eukaryota</taxon>
        <taxon>Metazoa</taxon>
        <taxon>Ecdysozoa</taxon>
        <taxon>Arthropoda</taxon>
        <taxon>Hexapoda</taxon>
        <taxon>Insecta</taxon>
        <taxon>Pterygota</taxon>
        <taxon>Palaeoptera</taxon>
        <taxon>Ephemeroptera</taxon>
        <taxon>Pisciforma</taxon>
        <taxon>Baetidae</taxon>
        <taxon>Cloeon</taxon>
    </lineage>
</organism>
<dbReference type="PANTHER" id="PTHR12486:SF5">
    <property type="entry name" value="ADENOSINE 5'-MONOPHOSPHORAMIDASE HINT3"/>
    <property type="match status" value="1"/>
</dbReference>
<evidence type="ECO:0000313" key="11">
    <source>
        <dbReference type="EMBL" id="CAB3369211.1"/>
    </source>
</evidence>
<feature type="short sequence motif" description="Histidine triad motif" evidence="8 9">
    <location>
        <begin position="158"/>
        <end position="162"/>
    </location>
</feature>
<evidence type="ECO:0000256" key="5">
    <source>
        <dbReference type="ARBA" id="ARBA00039802"/>
    </source>
</evidence>
<accession>A0A8S1CMQ9</accession>
<gene>
    <name evidence="11" type="ORF">CLODIP_2_CD07321</name>
</gene>
<dbReference type="InterPro" id="IPR011146">
    <property type="entry name" value="HIT-like"/>
</dbReference>
<dbReference type="PANTHER" id="PTHR12486">
    <property type="entry name" value="APRATAXIN-RELATED"/>
    <property type="match status" value="1"/>
</dbReference>
<comment type="caution">
    <text evidence="11">The sequence shown here is derived from an EMBL/GenBank/DDBJ whole genome shotgun (WGS) entry which is preliminary data.</text>
</comment>
<proteinExistence type="inferred from homology"/>
<keyword evidence="12" id="KW-1185">Reference proteome</keyword>
<dbReference type="EMBL" id="CADEPI010000043">
    <property type="protein sequence ID" value="CAB3369211.1"/>
    <property type="molecule type" value="Genomic_DNA"/>
</dbReference>
<protein>
    <recommendedName>
        <fullName evidence="5">Adenosine 5'-monophosphoramidase HINT3</fullName>
    </recommendedName>
    <alternativeName>
        <fullName evidence="6">Histidine triad nucleotide-binding protein 3</fullName>
    </alternativeName>
</protein>
<dbReference type="Pfam" id="PF11969">
    <property type="entry name" value="DcpS_C"/>
    <property type="match status" value="1"/>
</dbReference>
<keyword evidence="2" id="KW-0378">Hydrolase</keyword>
<evidence type="ECO:0000313" key="12">
    <source>
        <dbReference type="Proteomes" id="UP000494165"/>
    </source>
</evidence>
<reference evidence="11 12" key="1">
    <citation type="submission" date="2020-04" db="EMBL/GenBank/DDBJ databases">
        <authorList>
            <person name="Alioto T."/>
            <person name="Alioto T."/>
            <person name="Gomez Garrido J."/>
        </authorList>
    </citation>
    <scope>NUCLEOTIDE SEQUENCE [LARGE SCALE GENOMIC DNA]</scope>
</reference>
<dbReference type="PROSITE" id="PS51084">
    <property type="entry name" value="HIT_2"/>
    <property type="match status" value="1"/>
</dbReference>
<dbReference type="InterPro" id="IPR001310">
    <property type="entry name" value="Histidine_triad_HIT"/>
</dbReference>
<name>A0A8S1CMQ9_9INSE</name>
<evidence type="ECO:0000256" key="2">
    <source>
        <dbReference type="ARBA" id="ARBA00022801"/>
    </source>
</evidence>
<dbReference type="OrthoDB" id="1915375at2759"/>
<feature type="domain" description="HIT" evidence="10">
    <location>
        <begin position="67"/>
        <end position="177"/>
    </location>
</feature>
<keyword evidence="1" id="KW-0547">Nucleotide-binding</keyword>
<dbReference type="InterPro" id="IPR036265">
    <property type="entry name" value="HIT-like_sf"/>
</dbReference>
<dbReference type="GO" id="GO:0000166">
    <property type="term" value="F:nucleotide binding"/>
    <property type="evidence" value="ECO:0007669"/>
    <property type="project" value="UniProtKB-KW"/>
</dbReference>